<gene>
    <name evidence="2" type="ORF">GCM10022224_017150</name>
</gene>
<organism evidence="2 3">
    <name type="scientific">Nonomuraea antimicrobica</name>
    <dbReference type="NCBI Taxonomy" id="561173"/>
    <lineage>
        <taxon>Bacteria</taxon>
        <taxon>Bacillati</taxon>
        <taxon>Actinomycetota</taxon>
        <taxon>Actinomycetes</taxon>
        <taxon>Streptosporangiales</taxon>
        <taxon>Streptosporangiaceae</taxon>
        <taxon>Nonomuraea</taxon>
    </lineage>
</organism>
<evidence type="ECO:0000313" key="3">
    <source>
        <dbReference type="Proteomes" id="UP001500902"/>
    </source>
</evidence>
<feature type="transmembrane region" description="Helical" evidence="1">
    <location>
        <begin position="6"/>
        <end position="27"/>
    </location>
</feature>
<protein>
    <recommendedName>
        <fullName evidence="4">Methanol dehydrogenase</fullName>
    </recommendedName>
</protein>
<comment type="caution">
    <text evidence="2">The sequence shown here is derived from an EMBL/GenBank/DDBJ whole genome shotgun (WGS) entry which is preliminary data.</text>
</comment>
<accession>A0ABP7BC74</accession>
<keyword evidence="1" id="KW-1133">Transmembrane helix</keyword>
<keyword evidence="1" id="KW-0812">Transmembrane</keyword>
<proteinExistence type="predicted"/>
<evidence type="ECO:0000313" key="2">
    <source>
        <dbReference type="EMBL" id="GAA3654709.1"/>
    </source>
</evidence>
<keyword evidence="1" id="KW-0472">Membrane</keyword>
<evidence type="ECO:0008006" key="4">
    <source>
        <dbReference type="Google" id="ProtNLM"/>
    </source>
</evidence>
<reference evidence="3" key="1">
    <citation type="journal article" date="2019" name="Int. J. Syst. Evol. Microbiol.">
        <title>The Global Catalogue of Microorganisms (GCM) 10K type strain sequencing project: providing services to taxonomists for standard genome sequencing and annotation.</title>
        <authorList>
            <consortium name="The Broad Institute Genomics Platform"/>
            <consortium name="The Broad Institute Genome Sequencing Center for Infectious Disease"/>
            <person name="Wu L."/>
            <person name="Ma J."/>
        </authorList>
    </citation>
    <scope>NUCLEOTIDE SEQUENCE [LARGE SCALE GENOMIC DNA]</scope>
    <source>
        <strain evidence="3">JCM 16904</strain>
    </source>
</reference>
<evidence type="ECO:0000256" key="1">
    <source>
        <dbReference type="SAM" id="Phobius"/>
    </source>
</evidence>
<name>A0ABP7BC74_9ACTN</name>
<dbReference type="EMBL" id="BAAAZP010000027">
    <property type="protein sequence ID" value="GAA3654709.1"/>
    <property type="molecule type" value="Genomic_DNA"/>
</dbReference>
<dbReference type="Proteomes" id="UP001500902">
    <property type="component" value="Unassembled WGS sequence"/>
</dbReference>
<keyword evidence="3" id="KW-1185">Reference proteome</keyword>
<sequence>MTVSTIVAAGLVIAVVCIVVGALASLLRGRPSTRRGSGNPGIPFISSWGMSGNNGSCDNGGYSGDSGGGFSGGDSGGGGCG</sequence>